<dbReference type="AlphaFoldDB" id="A0A0D2VG64"/>
<feature type="compositionally biased region" description="Polar residues" evidence="1">
    <location>
        <begin position="120"/>
        <end position="139"/>
    </location>
</feature>
<feature type="region of interest" description="Disordered" evidence="1">
    <location>
        <begin position="90"/>
        <end position="230"/>
    </location>
</feature>
<protein>
    <submittedName>
        <fullName evidence="2">Uncharacterized protein</fullName>
    </submittedName>
</protein>
<dbReference type="GO" id="GO:0031901">
    <property type="term" value="C:early endosome membrane"/>
    <property type="evidence" value="ECO:0007669"/>
    <property type="project" value="TreeGrafter"/>
</dbReference>
<reference evidence="3" key="1">
    <citation type="submission" date="2011-02" db="EMBL/GenBank/DDBJ databases">
        <title>The Genome Sequence of Capsaspora owczarzaki ATCC 30864.</title>
        <authorList>
            <person name="Russ C."/>
            <person name="Cuomo C."/>
            <person name="Burger G."/>
            <person name="Gray M.W."/>
            <person name="Holland P.W.H."/>
            <person name="King N."/>
            <person name="Lang F.B.F."/>
            <person name="Roger A.J."/>
            <person name="Ruiz-Trillo I."/>
            <person name="Young S.K."/>
            <person name="Zeng Q."/>
            <person name="Gargeya S."/>
            <person name="Alvarado L."/>
            <person name="Berlin A."/>
            <person name="Chapman S.B."/>
            <person name="Chen Z."/>
            <person name="Freedman E."/>
            <person name="Gellesch M."/>
            <person name="Goldberg J."/>
            <person name="Griggs A."/>
            <person name="Gujja S."/>
            <person name="Heilman E."/>
            <person name="Heiman D."/>
            <person name="Howarth C."/>
            <person name="Mehta T."/>
            <person name="Neiman D."/>
            <person name="Pearson M."/>
            <person name="Roberts A."/>
            <person name="Saif S."/>
            <person name="Shea T."/>
            <person name="Shenoy N."/>
            <person name="Sisk P."/>
            <person name="Stolte C."/>
            <person name="Sykes S."/>
            <person name="White J."/>
            <person name="Yandava C."/>
            <person name="Haas B."/>
            <person name="Nusbaum C."/>
            <person name="Birren B."/>
        </authorList>
    </citation>
    <scope>NUCLEOTIDE SEQUENCE</scope>
    <source>
        <strain evidence="3">ATCC 30864</strain>
    </source>
</reference>
<dbReference type="PANTHER" id="PTHR46465:SF2">
    <property type="entry name" value="LATERAL SIGNALING TARGET PROTEIN 2 HOMOLOG"/>
    <property type="match status" value="1"/>
</dbReference>
<proteinExistence type="predicted"/>
<feature type="compositionally biased region" description="Polar residues" evidence="1">
    <location>
        <begin position="193"/>
        <end position="202"/>
    </location>
</feature>
<sequence>MSNTVAWKRNSIPLASGLAGQAITCSSCAQQSSYSMRSSQSNRTSRLFLFFSRASASLKKTTTELGNVHFCFFFTMTLLNRLKRSVRGIAQRPDSAAQSDEREQQQPSRARGTLGLFGRRTSSQTPQRNRPNSVSGNTERGSDASAPQPSSSSSLPPSSSSVVTSPSQPPEQGADSGSHRVRTAEFAADAVRSETNTPSLGFSTPFLPTEPHSLPATNSSTGPAHIDAAPTPTRPTTLFGQFLEADDQFVRCVHLIRMCEFSPLLHHHLVHHLLLRKQRLIEILELVSLDMVRKHPSLSLDDRAYRAKFPSSVTNGNSCMLGTLVVIAELLVAGATISMGGVLLSALKPAAMALCLSFGDARTSLRAHATSARVAYPASIQSTFERFDKAWVEFELSYMRLVLPALPSARNMEQAEEMTALLQETIADGLASNLITIEQLEELDPGVLYAIPRLAVARALRHAPGDLFMDDVLSSLVVAPTIQDEHVAPPPPLPEKSRSGNWVKSLRATASRVVPSSWLPATPQQPPSSQSLTPASSWLENHCLARFVRDRPALHSLTKMLLVLSEDEMSALASRLLHVSEGSESSSSGAAFFDTTKDSEQREYLHSVFVAVCAIADRLHSGETASAFRGVLQKCIEPFLDGTMSPPVVAPVPATPSTPVVSPVSQDAATSFVELPSASPSWHLPRLPSAETCV</sequence>
<dbReference type="EMBL" id="KE346360">
    <property type="protein sequence ID" value="KJE88837.1"/>
    <property type="molecule type" value="Genomic_DNA"/>
</dbReference>
<dbReference type="Proteomes" id="UP000008743">
    <property type="component" value="Unassembled WGS sequence"/>
</dbReference>
<dbReference type="PANTHER" id="PTHR46465">
    <property type="entry name" value="LATERAL SIGNALING TARGET PROTEIN 2 HOMOLOG"/>
    <property type="match status" value="1"/>
</dbReference>
<evidence type="ECO:0000313" key="3">
    <source>
        <dbReference type="Proteomes" id="UP000008743"/>
    </source>
</evidence>
<dbReference type="OrthoDB" id="20035at2759"/>
<gene>
    <name evidence="2" type="ORF">CAOG_000416</name>
</gene>
<keyword evidence="3" id="KW-1185">Reference proteome</keyword>
<accession>A0A0D2VG64</accession>
<dbReference type="eggNOG" id="KOG1819">
    <property type="taxonomic scope" value="Eukaryota"/>
</dbReference>
<name>A0A0D2VG64_CAPO3</name>
<dbReference type="InParanoid" id="A0A0D2VG64"/>
<dbReference type="InterPro" id="IPR051118">
    <property type="entry name" value="LST-2"/>
</dbReference>
<feature type="compositionally biased region" description="Low complexity" evidence="1">
    <location>
        <begin position="143"/>
        <end position="166"/>
    </location>
</feature>
<evidence type="ECO:0000256" key="1">
    <source>
        <dbReference type="SAM" id="MobiDB-lite"/>
    </source>
</evidence>
<evidence type="ECO:0000313" key="2">
    <source>
        <dbReference type="EMBL" id="KJE88837.1"/>
    </source>
</evidence>
<organism evidence="2 3">
    <name type="scientific">Capsaspora owczarzaki (strain ATCC 30864)</name>
    <dbReference type="NCBI Taxonomy" id="595528"/>
    <lineage>
        <taxon>Eukaryota</taxon>
        <taxon>Filasterea</taxon>
        <taxon>Capsaspora</taxon>
    </lineage>
</organism>